<dbReference type="EMBL" id="CP000390">
    <property type="protein sequence ID" value="ABG65346.1"/>
    <property type="molecule type" value="Genomic_DNA"/>
</dbReference>
<dbReference type="KEGG" id="mes:Meso_3979"/>
<feature type="domain" description="Microcystin LR degradation protein MlrC C-terminal" evidence="2">
    <location>
        <begin position="297"/>
        <end position="470"/>
    </location>
</feature>
<dbReference type="HOGENOM" id="CLU_028172_1_0_5"/>
<evidence type="ECO:0000259" key="2">
    <source>
        <dbReference type="Pfam" id="PF07171"/>
    </source>
</evidence>
<dbReference type="GO" id="GO:0006508">
    <property type="term" value="P:proteolysis"/>
    <property type="evidence" value="ECO:0007669"/>
    <property type="project" value="UniProtKB-KW"/>
</dbReference>
<dbReference type="InterPro" id="IPR015995">
    <property type="entry name" value="MlrC_N"/>
</dbReference>
<comment type="similarity">
    <text evidence="1">Belongs to the peptidase M81 family.</text>
</comment>
<dbReference type="GO" id="GO:0008237">
    <property type="term" value="F:metallopeptidase activity"/>
    <property type="evidence" value="ECO:0007669"/>
    <property type="project" value="UniProtKB-KW"/>
</dbReference>
<gene>
    <name evidence="4" type="ordered locus">Meso_3979</name>
</gene>
<sequence>MAQRSILVGQIWHEGHSFNPILTREKDFLFLRGEAVLEEARASSTALSGIVKTAEALGYRCVPSISARARPGGAIEQKVFDNIVDEFVQAARMQDFDAICLDLHGATLAEHTLDTEGYLLSRLREVVGNDIMISLALDLHAYLTPQMVEQATIITSFRTTPHADIEETGVRAMTLLDSLSNETRPPRAIYSLIPFLTRGNDETWSGPLAEIGAAADRWRARSDVVDLSIFNVHPFLDVPGYGQVVLAYDNGSGAAIDACRDLSDMLWKARDEFQEQLMSVDKALEIARTSRQLLALGDQGDRVMGAGPGDSPEIARVALEHFPGLKVAVPVYDPQAVRTAREAGENATVRMAVGGAFTHSVAPLERDWTVRKLCRARFTNIGPYMAGTEADFGDAAVLTCDAVTVIVTTMAPNVHDPAFYEAVGVPLASQQAVVARAANHYKLSFADIARTITVDTPGLTAFKPHQFPFTQARPFYPLDIVQWSFAPLECNKVG</sequence>
<dbReference type="Pfam" id="PF07171">
    <property type="entry name" value="MlrC_C"/>
    <property type="match status" value="1"/>
</dbReference>
<keyword evidence="1" id="KW-0645">Protease</keyword>
<feature type="domain" description="Microcystin LR degradation protein MlrC N-terminal" evidence="3">
    <location>
        <begin position="6"/>
        <end position="287"/>
    </location>
</feature>
<comment type="cofactor">
    <cofactor evidence="1">
        <name>Zn(2+)</name>
        <dbReference type="ChEBI" id="CHEBI:29105"/>
    </cofactor>
    <text evidence="1">Binds 1 zinc ion per subunit.</text>
</comment>
<dbReference type="InterPro" id="IPR010799">
    <property type="entry name" value="MlrC_C"/>
</dbReference>
<dbReference type="OrthoDB" id="9782658at2"/>
<feature type="binding site" evidence="5">
    <location>
        <position position="162"/>
    </location>
    <ligand>
        <name>Zn(2+)</name>
        <dbReference type="ChEBI" id="CHEBI:29105"/>
    </ligand>
</feature>
<organism evidence="4">
    <name type="scientific">Chelativorans sp. (strain BNC1)</name>
    <dbReference type="NCBI Taxonomy" id="266779"/>
    <lineage>
        <taxon>Bacteria</taxon>
        <taxon>Pseudomonadati</taxon>
        <taxon>Pseudomonadota</taxon>
        <taxon>Alphaproteobacteria</taxon>
        <taxon>Hyphomicrobiales</taxon>
        <taxon>Phyllobacteriaceae</taxon>
        <taxon>Chelativorans</taxon>
    </lineage>
</organism>
<feature type="binding site" evidence="5">
    <location>
        <position position="138"/>
    </location>
    <ligand>
        <name>Zn(2+)</name>
        <dbReference type="ChEBI" id="CHEBI:29105"/>
    </ligand>
</feature>
<dbReference type="eggNOG" id="COG5476">
    <property type="taxonomic scope" value="Bacteria"/>
</dbReference>
<dbReference type="SMR" id="Q11B79"/>
<keyword evidence="5" id="KW-0002">3D-structure</keyword>
<evidence type="ECO:0000256" key="1">
    <source>
        <dbReference type="PIRNR" id="PIRNR012702"/>
    </source>
</evidence>
<dbReference type="STRING" id="266779.Meso_3979"/>
<reference evidence="4" key="1">
    <citation type="submission" date="2006-06" db="EMBL/GenBank/DDBJ databases">
        <title>Complete sequence of chromosome of Chelativorans sp. BNC1.</title>
        <authorList>
            <consortium name="US DOE Joint Genome Institute"/>
            <person name="Copeland A."/>
            <person name="Lucas S."/>
            <person name="Lapidus A."/>
            <person name="Barry K."/>
            <person name="Detter J.C."/>
            <person name="Glavina del Rio T."/>
            <person name="Hammon N."/>
            <person name="Israni S."/>
            <person name="Dalin E."/>
            <person name="Tice H."/>
            <person name="Pitluck S."/>
            <person name="Chertkov O."/>
            <person name="Brettin T."/>
            <person name="Bruce D."/>
            <person name="Han C."/>
            <person name="Tapia R."/>
            <person name="Gilna P."/>
            <person name="Schmutz J."/>
            <person name="Larimer F."/>
            <person name="Land M."/>
            <person name="Hauser L."/>
            <person name="Kyrpides N."/>
            <person name="Mikhailova N."/>
            <person name="Richardson P."/>
        </authorList>
    </citation>
    <scope>NUCLEOTIDE SEQUENCE</scope>
    <source>
        <strain evidence="4">BNC1</strain>
    </source>
</reference>
<feature type="binding site" evidence="5">
    <location>
        <position position="140"/>
    </location>
    <ligand>
        <name>Zn(2+)</name>
        <dbReference type="ChEBI" id="CHEBI:29105"/>
    </ligand>
</feature>
<reference evidence="5" key="2">
    <citation type="submission" date="2009-08" db="PDB data bank">
        <title>Crystal structure of Putative metallopeptidase (YP_676511.1) from MESORHIZOBIUM SP. BNC1 at 2.13 A resolution.</title>
        <authorList>
            <consortium name="Joint Center for Structural Genomics (JCSG)"/>
        </authorList>
    </citation>
    <scope>X-RAY CRYSTALLOGRAPHY (2.13 ANGSTROMS) IN COMPLEX WITH ZN(2+)</scope>
</reference>
<keyword evidence="5" id="KW-0862">Zinc</keyword>
<accession>Q11B79</accession>
<evidence type="ECO:0007829" key="5">
    <source>
        <dbReference type="PDB" id="3IUU"/>
    </source>
</evidence>
<dbReference type="DNASU" id="4180441"/>
<keyword evidence="1" id="KW-0378">Hydrolase</keyword>
<dbReference type="PDBsum" id="3IUU"/>
<dbReference type="Pfam" id="PF07364">
    <property type="entry name" value="DUF1485"/>
    <property type="match status" value="1"/>
</dbReference>
<dbReference type="InterPro" id="IPR009197">
    <property type="entry name" value="MlrC"/>
</dbReference>
<protein>
    <recommendedName>
        <fullName evidence="1">Microcystinase C</fullName>
        <shortName evidence="1">MlrC</shortName>
    </recommendedName>
</protein>
<evidence type="ECO:0000259" key="3">
    <source>
        <dbReference type="Pfam" id="PF07364"/>
    </source>
</evidence>
<proteinExistence type="evidence at protein level"/>
<evidence type="ECO:0000313" key="4">
    <source>
        <dbReference type="EMBL" id="ABG65346.1"/>
    </source>
</evidence>
<dbReference type="PDB" id="3IUU">
    <property type="method" value="X-ray"/>
    <property type="resolution" value="2.13 A"/>
    <property type="chains" value="A=1-494"/>
</dbReference>
<dbReference type="AlphaFoldDB" id="Q11B79"/>
<dbReference type="PIRSF" id="PIRSF012702">
    <property type="entry name" value="UCP012702"/>
    <property type="match status" value="1"/>
</dbReference>
<dbReference type="EvolutionaryTrace" id="Q11B79"/>
<keyword evidence="1" id="KW-0482">Metalloprotease</keyword>
<name>Q11B79_CHESB</name>
<keyword evidence="1 5" id="KW-0479">Metal-binding</keyword>
<dbReference type="GO" id="GO:0046872">
    <property type="term" value="F:metal ion binding"/>
    <property type="evidence" value="ECO:0007669"/>
    <property type="project" value="UniProtKB-KW"/>
</dbReference>
<comment type="function">
    <text evidence="1">Involved in peptidolytic degradation of cyclic heptapeptide hepatotoxin microcystin (MC).</text>
</comment>